<sequence length="136" mass="15261">MPRLPVRFDLADELVRLSVHQQPDVPVGFPVAGCVAGIDAFNVKDRNPFKQAAQRFMGAGFFGFQVFGGFQHLLKIARSVKFWEISFMEVVSAIVEIIIELEMPGCRRGIVRQGAALRQGLQGAGRRFHQEAFQMR</sequence>
<dbReference type="EMBL" id="VSSQ01090148">
    <property type="protein sequence ID" value="MPN36170.1"/>
    <property type="molecule type" value="Genomic_DNA"/>
</dbReference>
<accession>A0A645HBT2</accession>
<protein>
    <submittedName>
        <fullName evidence="1">Uncharacterized protein</fullName>
    </submittedName>
</protein>
<organism evidence="1">
    <name type="scientific">bioreactor metagenome</name>
    <dbReference type="NCBI Taxonomy" id="1076179"/>
    <lineage>
        <taxon>unclassified sequences</taxon>
        <taxon>metagenomes</taxon>
        <taxon>ecological metagenomes</taxon>
    </lineage>
</organism>
<comment type="caution">
    <text evidence="1">The sequence shown here is derived from an EMBL/GenBank/DDBJ whole genome shotgun (WGS) entry which is preliminary data.</text>
</comment>
<proteinExistence type="predicted"/>
<name>A0A645HBT2_9ZZZZ</name>
<dbReference type="AlphaFoldDB" id="A0A645HBT2"/>
<evidence type="ECO:0000313" key="1">
    <source>
        <dbReference type="EMBL" id="MPN36170.1"/>
    </source>
</evidence>
<reference evidence="1" key="1">
    <citation type="submission" date="2019-08" db="EMBL/GenBank/DDBJ databases">
        <authorList>
            <person name="Kucharzyk K."/>
            <person name="Murdoch R.W."/>
            <person name="Higgins S."/>
            <person name="Loffler F."/>
        </authorList>
    </citation>
    <scope>NUCLEOTIDE SEQUENCE</scope>
</reference>
<gene>
    <name evidence="1" type="ORF">SDC9_183677</name>
</gene>